<keyword evidence="1" id="KW-0472">Membrane</keyword>
<dbReference type="EMBL" id="JAUTAL010000001">
    <property type="protein sequence ID" value="MDQ1096782.1"/>
    <property type="molecule type" value="Genomic_DNA"/>
</dbReference>
<evidence type="ECO:0000313" key="3">
    <source>
        <dbReference type="Proteomes" id="UP001225072"/>
    </source>
</evidence>
<dbReference type="Proteomes" id="UP001225072">
    <property type="component" value="Unassembled WGS sequence"/>
</dbReference>
<keyword evidence="1" id="KW-1133">Transmembrane helix</keyword>
<organism evidence="2 3">
    <name type="scientific">Chryseobacterium camelliae</name>
    <dbReference type="NCBI Taxonomy" id="1265445"/>
    <lineage>
        <taxon>Bacteria</taxon>
        <taxon>Pseudomonadati</taxon>
        <taxon>Bacteroidota</taxon>
        <taxon>Flavobacteriia</taxon>
        <taxon>Flavobacteriales</taxon>
        <taxon>Weeksellaceae</taxon>
        <taxon>Chryseobacterium group</taxon>
        <taxon>Chryseobacterium</taxon>
    </lineage>
</organism>
<feature type="transmembrane region" description="Helical" evidence="1">
    <location>
        <begin position="12"/>
        <end position="30"/>
    </location>
</feature>
<keyword evidence="3" id="KW-1185">Reference proteome</keyword>
<feature type="transmembrane region" description="Helical" evidence="1">
    <location>
        <begin position="67"/>
        <end position="90"/>
    </location>
</feature>
<keyword evidence="1" id="KW-0812">Transmembrane</keyword>
<reference evidence="2 3" key="1">
    <citation type="submission" date="2023-07" db="EMBL/GenBank/DDBJ databases">
        <title>Functional and genomic diversity of the sorghum phyllosphere microbiome.</title>
        <authorList>
            <person name="Shade A."/>
        </authorList>
    </citation>
    <scope>NUCLEOTIDE SEQUENCE [LARGE SCALE GENOMIC DNA]</scope>
    <source>
        <strain evidence="2 3">SORGH_AS_1064</strain>
    </source>
</reference>
<feature type="transmembrane region" description="Helical" evidence="1">
    <location>
        <begin position="96"/>
        <end position="119"/>
    </location>
</feature>
<protein>
    <submittedName>
        <fullName evidence="2">Amino acid transporter</fullName>
    </submittedName>
</protein>
<sequence>MKKFIVLDFNIQSYLILAFIAILVIDIAVLHSAASVMVYFLIALEHIISSAKRFFNKQYVRRPAFKIYYGISMVFMLLFLILIIACSLKLQDSITGFMFGMFAFGIFGTPVLAIAYYLICYRDYRKVKETEMLKRNHN</sequence>
<dbReference type="RefSeq" id="WP_307449748.1">
    <property type="nucleotide sequence ID" value="NZ_JAUTAL010000001.1"/>
</dbReference>
<accession>A0ABU0TIA7</accession>
<evidence type="ECO:0000256" key="1">
    <source>
        <dbReference type="SAM" id="Phobius"/>
    </source>
</evidence>
<proteinExistence type="predicted"/>
<evidence type="ECO:0000313" key="2">
    <source>
        <dbReference type="EMBL" id="MDQ1096782.1"/>
    </source>
</evidence>
<comment type="caution">
    <text evidence="2">The sequence shown here is derived from an EMBL/GenBank/DDBJ whole genome shotgun (WGS) entry which is preliminary data.</text>
</comment>
<name>A0ABU0TIA7_9FLAO</name>
<gene>
    <name evidence="2" type="ORF">QE404_001929</name>
</gene>